<feature type="chain" id="PRO_5008101265" description="DUF7136 domain-containing protein" evidence="2">
    <location>
        <begin position="21"/>
        <end position="284"/>
    </location>
</feature>
<evidence type="ECO:0000313" key="4">
    <source>
        <dbReference type="EMBL" id="OAQ59958.1"/>
    </source>
</evidence>
<proteinExistence type="predicted"/>
<accession>A0A179F3F8</accession>
<sequence>MGKLQSFVGAALVALTPVLGAELKLPASGEMSIVFPRNETYAVVSPFPIVFGYRNAPAILSYDSQLRWNVDCVNHTLYGSSTVNGYDNAVIPSEPYFVLNSTKTLYESSPDYLKNKDGPFGSFRANSDRCTLTWTFFYWTVCRKLPNGGTLIQSGVGRKQGNVTFTIQPGATLPHDAIAKYEGCPVGGLAETIKSESSTFCPDTDKSPDLAPCELDVKPAASSIASAVVPATTTFTGRPTSTSAPASTSTSGSGSSGSSGDKKSDAAGLSVNAGIGLVLGMLMV</sequence>
<evidence type="ECO:0000256" key="2">
    <source>
        <dbReference type="SAM" id="SignalP"/>
    </source>
</evidence>
<comment type="caution">
    <text evidence="4">The sequence shown here is derived from an EMBL/GenBank/DDBJ whole genome shotgun (WGS) entry which is preliminary data.</text>
</comment>
<keyword evidence="2" id="KW-0732">Signal</keyword>
<evidence type="ECO:0000313" key="5">
    <source>
        <dbReference type="Proteomes" id="UP000078397"/>
    </source>
</evidence>
<reference evidence="4 5" key="1">
    <citation type="journal article" date="2016" name="PLoS Pathog.">
        <title>Biosynthesis of antibiotic leucinostatins in bio-control fungus Purpureocillium lilacinum and their inhibition on phytophthora revealed by genome mining.</title>
        <authorList>
            <person name="Wang G."/>
            <person name="Liu Z."/>
            <person name="Lin R."/>
            <person name="Li E."/>
            <person name="Mao Z."/>
            <person name="Ling J."/>
            <person name="Yang Y."/>
            <person name="Yin W.B."/>
            <person name="Xie B."/>
        </authorList>
    </citation>
    <scope>NUCLEOTIDE SEQUENCE [LARGE SCALE GENOMIC DNA]</scope>
    <source>
        <strain evidence="4">170</strain>
    </source>
</reference>
<protein>
    <recommendedName>
        <fullName evidence="3">DUF7136 domain-containing protein</fullName>
    </recommendedName>
</protein>
<dbReference type="AlphaFoldDB" id="A0A179F3F8"/>
<evidence type="ECO:0000259" key="3">
    <source>
        <dbReference type="Pfam" id="PF23584"/>
    </source>
</evidence>
<feature type="signal peptide" evidence="2">
    <location>
        <begin position="1"/>
        <end position="20"/>
    </location>
</feature>
<dbReference type="InterPro" id="IPR055560">
    <property type="entry name" value="DUF7136"/>
</dbReference>
<feature type="compositionally biased region" description="Low complexity" evidence="1">
    <location>
        <begin position="234"/>
        <end position="259"/>
    </location>
</feature>
<dbReference type="GeneID" id="28852484"/>
<gene>
    <name evidence="4" type="ORF">VFPPC_10050</name>
</gene>
<feature type="region of interest" description="Disordered" evidence="1">
    <location>
        <begin position="234"/>
        <end position="265"/>
    </location>
</feature>
<organism evidence="4 5">
    <name type="scientific">Pochonia chlamydosporia 170</name>
    <dbReference type="NCBI Taxonomy" id="1380566"/>
    <lineage>
        <taxon>Eukaryota</taxon>
        <taxon>Fungi</taxon>
        <taxon>Dikarya</taxon>
        <taxon>Ascomycota</taxon>
        <taxon>Pezizomycotina</taxon>
        <taxon>Sordariomycetes</taxon>
        <taxon>Hypocreomycetidae</taxon>
        <taxon>Hypocreales</taxon>
        <taxon>Clavicipitaceae</taxon>
        <taxon>Pochonia</taxon>
    </lineage>
</organism>
<dbReference type="Proteomes" id="UP000078397">
    <property type="component" value="Unassembled WGS sequence"/>
</dbReference>
<dbReference type="EMBL" id="LSBJ02000004">
    <property type="protein sequence ID" value="OAQ59958.1"/>
    <property type="molecule type" value="Genomic_DNA"/>
</dbReference>
<dbReference type="KEGG" id="pchm:VFPPC_10050"/>
<evidence type="ECO:0000256" key="1">
    <source>
        <dbReference type="SAM" id="MobiDB-lite"/>
    </source>
</evidence>
<keyword evidence="5" id="KW-1185">Reference proteome</keyword>
<dbReference type="OrthoDB" id="4490227at2759"/>
<dbReference type="Pfam" id="PF23584">
    <property type="entry name" value="DUF7136"/>
    <property type="match status" value="1"/>
</dbReference>
<name>A0A179F3F8_METCM</name>
<dbReference type="RefSeq" id="XP_018137919.1">
    <property type="nucleotide sequence ID" value="XM_018288490.1"/>
</dbReference>
<dbReference type="STRING" id="1380566.A0A179F3F8"/>
<feature type="domain" description="DUF7136" evidence="3">
    <location>
        <begin position="26"/>
        <end position="235"/>
    </location>
</feature>